<feature type="signal peptide" evidence="1">
    <location>
        <begin position="1"/>
        <end position="17"/>
    </location>
</feature>
<comment type="caution">
    <text evidence="4">The sequence shown here is derived from an EMBL/GenBank/DDBJ whole genome shotgun (WGS) entry which is preliminary data.</text>
</comment>
<proteinExistence type="predicted"/>
<dbReference type="Gene3D" id="1.50.10.140">
    <property type="match status" value="1"/>
</dbReference>
<feature type="domain" description="DUF3131" evidence="3">
    <location>
        <begin position="50"/>
        <end position="179"/>
    </location>
</feature>
<evidence type="ECO:0000313" key="5">
    <source>
        <dbReference type="Proteomes" id="UP001501490"/>
    </source>
</evidence>
<dbReference type="Pfam" id="PF11329">
    <property type="entry name" value="DUF3131"/>
    <property type="match status" value="1"/>
</dbReference>
<feature type="domain" description="Glycoamylase-like" evidence="2">
    <location>
        <begin position="311"/>
        <end position="506"/>
    </location>
</feature>
<evidence type="ECO:0000259" key="3">
    <source>
        <dbReference type="Pfam" id="PF11329"/>
    </source>
</evidence>
<evidence type="ECO:0000259" key="2">
    <source>
        <dbReference type="Pfam" id="PF10091"/>
    </source>
</evidence>
<dbReference type="InterPro" id="IPR006311">
    <property type="entry name" value="TAT_signal"/>
</dbReference>
<feature type="chain" id="PRO_5046106318" description="Glycoamylase-like domain-containing protein" evidence="1">
    <location>
        <begin position="18"/>
        <end position="527"/>
    </location>
</feature>
<dbReference type="RefSeq" id="WP_344807187.1">
    <property type="nucleotide sequence ID" value="NZ_BAABAB010000026.1"/>
</dbReference>
<accession>A0ABP7AEI7</accession>
<dbReference type="PROSITE" id="PS51318">
    <property type="entry name" value="TAT"/>
    <property type="match status" value="1"/>
</dbReference>
<dbReference type="InterPro" id="IPR019282">
    <property type="entry name" value="Glycoamylase-like_cons_dom"/>
</dbReference>
<dbReference type="EMBL" id="BAABAB010000026">
    <property type="protein sequence ID" value="GAA3630583.1"/>
    <property type="molecule type" value="Genomic_DNA"/>
</dbReference>
<evidence type="ECO:0008006" key="6">
    <source>
        <dbReference type="Google" id="ProtNLM"/>
    </source>
</evidence>
<dbReference type="Pfam" id="PF10091">
    <property type="entry name" value="Glycoamylase"/>
    <property type="match status" value="1"/>
</dbReference>
<evidence type="ECO:0000256" key="1">
    <source>
        <dbReference type="SAM" id="SignalP"/>
    </source>
</evidence>
<dbReference type="Proteomes" id="UP001501490">
    <property type="component" value="Unassembled WGS sequence"/>
</dbReference>
<organism evidence="4 5">
    <name type="scientific">Microlunatus ginsengisoli</name>
    <dbReference type="NCBI Taxonomy" id="363863"/>
    <lineage>
        <taxon>Bacteria</taxon>
        <taxon>Bacillati</taxon>
        <taxon>Actinomycetota</taxon>
        <taxon>Actinomycetes</taxon>
        <taxon>Propionibacteriales</taxon>
        <taxon>Propionibacteriaceae</taxon>
        <taxon>Microlunatus</taxon>
    </lineage>
</organism>
<name>A0ABP7AEI7_9ACTN</name>
<sequence length="527" mass="57858">MTAFSRRALLTGGTALAATAALPATLSLSPTAAAAPRQAGGRPDRAVLQRWARRTWASLVAMTDERTGLSADNIDGPLDAPNRSGYTSPTNIGGYLWSTIVARDLGLISRGEASRRLSQTLDTLSRMRRHGPSGMFYNWYDERTAEVLTSWPTDGKTVYPFLSSVDNGWLAAAFVVLGNAAEPSIGRRALRLLEPMDFRAYYNPTPRPDLPVGLLRGGFWPEKPPTPSDTVEANYLGRGPNVFYTNFHYDTTVSETRIASYLGIARGQIPPGHFFGTWRTFPSGCDWSWQESRPVGRTRTYLGVDVFEGAYEYRGFRVVPGWGGSMFEALMPNVFVPEERWAPHSWGVNHPLMVRAHREHGLDEAKYGFWGFSPASDPTLDQGYREYGVDAVGLNPDGYFSDVEKTNVDRGFGDCREAKNPNPTYGDGVVTPHAAFLAMMHEPGPAYANLRKLEREFDCTSDGGFFDAIAVGSGKVARRFLSLDQAMIMGALGNLLGRGLVQRAFSRGAIERAIKPLIGMERFGAGS</sequence>
<keyword evidence="5" id="KW-1185">Reference proteome</keyword>
<gene>
    <name evidence="4" type="ORF">GCM10022236_36380</name>
</gene>
<protein>
    <recommendedName>
        <fullName evidence="6">Glycoamylase-like domain-containing protein</fullName>
    </recommendedName>
</protein>
<keyword evidence="1" id="KW-0732">Signal</keyword>
<reference evidence="5" key="1">
    <citation type="journal article" date="2019" name="Int. J. Syst. Evol. Microbiol.">
        <title>The Global Catalogue of Microorganisms (GCM) 10K type strain sequencing project: providing services to taxonomists for standard genome sequencing and annotation.</title>
        <authorList>
            <consortium name="The Broad Institute Genomics Platform"/>
            <consortium name="The Broad Institute Genome Sequencing Center for Infectious Disease"/>
            <person name="Wu L."/>
            <person name="Ma J."/>
        </authorList>
    </citation>
    <scope>NUCLEOTIDE SEQUENCE [LARGE SCALE GENOMIC DNA]</scope>
    <source>
        <strain evidence="5">JCM 16929</strain>
    </source>
</reference>
<evidence type="ECO:0000313" key="4">
    <source>
        <dbReference type="EMBL" id="GAA3630583.1"/>
    </source>
</evidence>
<dbReference type="InterPro" id="IPR021478">
    <property type="entry name" value="DUF3131"/>
</dbReference>